<dbReference type="PANTHER" id="PTHR34606:SF15">
    <property type="entry name" value="BON DOMAIN-CONTAINING PROTEIN"/>
    <property type="match status" value="1"/>
</dbReference>
<gene>
    <name evidence="2" type="ORF">FNB15_07805</name>
</gene>
<dbReference type="KEGG" id="fer:FNB15_07805"/>
<protein>
    <submittedName>
        <fullName evidence="2">BON domain-containing protein</fullName>
    </submittedName>
</protein>
<dbReference type="OrthoDB" id="8479706at2"/>
<feature type="domain" description="BON" evidence="1">
    <location>
        <begin position="105"/>
        <end position="174"/>
    </location>
</feature>
<feature type="domain" description="BON" evidence="1">
    <location>
        <begin position="183"/>
        <end position="251"/>
    </location>
</feature>
<keyword evidence="3" id="KW-1185">Reference proteome</keyword>
<evidence type="ECO:0000259" key="1">
    <source>
        <dbReference type="PROSITE" id="PS50914"/>
    </source>
</evidence>
<reference evidence="2 3" key="1">
    <citation type="submission" date="2019-07" db="EMBL/GenBank/DDBJ databases">
        <title>Genome sequencing for Ferrovibrio sp. K5.</title>
        <authorList>
            <person name="Park S.-J."/>
        </authorList>
    </citation>
    <scope>NUCLEOTIDE SEQUENCE [LARGE SCALE GENOMIC DNA]</scope>
    <source>
        <strain evidence="2 3">K5</strain>
    </source>
</reference>
<accession>A0A516H079</accession>
<sequence>MLQHFLYDLMPCCWRRAAGRGISATPGGSDSPAFRCRRSLTRDGHYPRSSPVLQFSLSRTLRFAPLALLLLALPALQGCVGVAVGAGAATGVAAAEERGIKNAANDKGIQLAINDKYLKDNQYVWRKLSVTVIEGRVLLTGVVGTEYSKDEATRLAWASTDRVQEVINEVQVTDEGGVGAAASDTWITTQLRTKIATDKEIVDINYSIETVNGTVYLIGLGQSDLEITKVTDHARTIKGVRKVVSHVWLKSDKRRRPV</sequence>
<dbReference type="PROSITE" id="PS50914">
    <property type="entry name" value="BON"/>
    <property type="match status" value="2"/>
</dbReference>
<evidence type="ECO:0000313" key="2">
    <source>
        <dbReference type="EMBL" id="QDO97178.1"/>
    </source>
</evidence>
<dbReference type="Pfam" id="PF04972">
    <property type="entry name" value="BON"/>
    <property type="match status" value="2"/>
</dbReference>
<dbReference type="Proteomes" id="UP000317496">
    <property type="component" value="Chromosome"/>
</dbReference>
<organism evidence="2 3">
    <name type="scientific">Ferrovibrio terrae</name>
    <dbReference type="NCBI Taxonomy" id="2594003"/>
    <lineage>
        <taxon>Bacteria</taxon>
        <taxon>Pseudomonadati</taxon>
        <taxon>Pseudomonadota</taxon>
        <taxon>Alphaproteobacteria</taxon>
        <taxon>Rhodospirillales</taxon>
        <taxon>Rhodospirillaceae</taxon>
        <taxon>Ferrovibrio</taxon>
    </lineage>
</organism>
<dbReference type="EMBL" id="CP041636">
    <property type="protein sequence ID" value="QDO97178.1"/>
    <property type="molecule type" value="Genomic_DNA"/>
</dbReference>
<evidence type="ECO:0000313" key="3">
    <source>
        <dbReference type="Proteomes" id="UP000317496"/>
    </source>
</evidence>
<dbReference type="AlphaFoldDB" id="A0A516H079"/>
<name>A0A516H079_9PROT</name>
<dbReference type="Gene3D" id="3.30.1340.30">
    <property type="match status" value="1"/>
</dbReference>
<dbReference type="InterPro" id="IPR007055">
    <property type="entry name" value="BON_dom"/>
</dbReference>
<proteinExistence type="predicted"/>
<dbReference type="PANTHER" id="PTHR34606">
    <property type="entry name" value="BON DOMAIN-CONTAINING PROTEIN"/>
    <property type="match status" value="1"/>
</dbReference>
<dbReference type="InterPro" id="IPR051686">
    <property type="entry name" value="Lipoprotein_DolP"/>
</dbReference>